<dbReference type="InterPro" id="IPR043147">
    <property type="entry name" value="Penicillin_amidase_A-knob"/>
</dbReference>
<dbReference type="Pfam" id="PF01804">
    <property type="entry name" value="Penicil_amidase"/>
    <property type="match status" value="1"/>
</dbReference>
<dbReference type="Gene3D" id="3.60.20.10">
    <property type="entry name" value="Glutamine Phosphoribosylpyrophosphate, subunit 1, domain 1"/>
    <property type="match status" value="2"/>
</dbReference>
<comment type="caution">
    <text evidence="3">The sequence shown here is derived from an EMBL/GenBank/DDBJ whole genome shotgun (WGS) entry which is preliminary data.</text>
</comment>
<dbReference type="GO" id="GO:0017000">
    <property type="term" value="P:antibiotic biosynthetic process"/>
    <property type="evidence" value="ECO:0007669"/>
    <property type="project" value="InterPro"/>
</dbReference>
<dbReference type="InterPro" id="IPR029055">
    <property type="entry name" value="Ntn_hydrolases_N"/>
</dbReference>
<keyword evidence="2" id="KW-0732">Signal</keyword>
<proteinExistence type="inferred from homology"/>
<evidence type="ECO:0000256" key="1">
    <source>
        <dbReference type="ARBA" id="ARBA00006586"/>
    </source>
</evidence>
<sequence>MPRRTVGPKSLAAVAALAVVAAVAAPVQQASAGPPDRAPAQTRAQVQDYCQGRCNDILPPGENGNATLADILANRAFGTRPVHTDDQLGPYTDLVNAYPTLTQADLGKFFNDASFGVPADQVASSTKPRADVTIVRDKKAGIPHVHGTTRSGTEFGAGYAAAQDRLWVMDLFRHVGRGELSSFAGGARSNRELEQTFWQAVPYTEAELQQQIDAVADQGGDRGRQALADANDYLQGVNAYIDKAYNGRYFPGEYVLTGKVDAITNAGKIEPFKLTDLVALASVVGGLFGGGGGGEVQSALVKQAAEKKFGKTEGEKVWQSFREANDPEAVQTLHDGQSFPYAGPPADPQGVAMPDPGSVTAEQLIHDPTGSANSRTTKAKGLLPGNLLSARHGMSNALVVSGAHTDDGHPVAVFGPQAGYFAPQLLMLQELQGPGISARGASFAGVSFYVQLGRGADYAWSATSAGQDITDSYAVELCTTDGSPVTKDSNAYRYHGDCLPMDTLERRNAWKPTTADSTPAGSYRLVMHRTKYGLVTHRGTIGGKPVAYTAKRSTYMHEPDAIIGFQMLNDPGATHSAASFEQAAENINYAFNWFYADDKDTAYYNSGSNPLRPTTVDPGLPLRADPAYEWQGLTPSSQHPQSVNQDYYISWNNKQADDFSSAGFGNGSVHRANLLDTRVKSLISGGRKVSRVNLAQAMEDAAVTDLRGEDVLPELLKVIRSSPVTDAGLDQIVKGLEAWKGHGAERRETSPGSHTYTDAAAIRAFDAWWPLLVKAAFEPDLGTDLYQALTGALQINESPSGGQTGPVNGPVSANESIPHKGSSFQYGWWSYADKDLRAVLGEPVRGGLARTFCGGGDLGQCRQALLTTLKQAADQPAADTYPKDADCAAGDQWCADSIIQRPLGGVTDPKSHWQNRPTYQQVVQFPSHR</sequence>
<comment type="similarity">
    <text evidence="1">Belongs to the peptidase S45 family.</text>
</comment>
<keyword evidence="4" id="KW-1185">Reference proteome</keyword>
<dbReference type="Gene3D" id="1.10.1400.10">
    <property type="match status" value="1"/>
</dbReference>
<dbReference type="GO" id="GO:0016811">
    <property type="term" value="F:hydrolase activity, acting on carbon-nitrogen (but not peptide) bonds, in linear amides"/>
    <property type="evidence" value="ECO:0007669"/>
    <property type="project" value="InterPro"/>
</dbReference>
<protein>
    <submittedName>
        <fullName evidence="3">Penicillin acylase</fullName>
    </submittedName>
</protein>
<dbReference type="AlphaFoldDB" id="A0A917ZGD4"/>
<dbReference type="Proteomes" id="UP000641932">
    <property type="component" value="Unassembled WGS sequence"/>
</dbReference>
<name>A0A917ZGD4_9ACTN</name>
<dbReference type="Gene3D" id="1.10.439.10">
    <property type="entry name" value="Penicillin Amidohydrolase, domain 1"/>
    <property type="match status" value="1"/>
</dbReference>
<feature type="chain" id="PRO_5037702744" evidence="2">
    <location>
        <begin position="33"/>
        <end position="929"/>
    </location>
</feature>
<evidence type="ECO:0000313" key="3">
    <source>
        <dbReference type="EMBL" id="GGO81534.1"/>
    </source>
</evidence>
<reference evidence="3" key="2">
    <citation type="submission" date="2020-09" db="EMBL/GenBank/DDBJ databases">
        <authorList>
            <person name="Sun Q."/>
            <person name="Zhou Y."/>
        </authorList>
    </citation>
    <scope>NUCLEOTIDE SEQUENCE</scope>
    <source>
        <strain evidence="3">CGMCC 4.7201</strain>
    </source>
</reference>
<feature type="signal peptide" evidence="2">
    <location>
        <begin position="1"/>
        <end position="32"/>
    </location>
</feature>
<dbReference type="PANTHER" id="PTHR34218">
    <property type="entry name" value="PEPTIDASE S45 PENICILLIN AMIDASE"/>
    <property type="match status" value="1"/>
</dbReference>
<evidence type="ECO:0000313" key="4">
    <source>
        <dbReference type="Proteomes" id="UP000641932"/>
    </source>
</evidence>
<accession>A0A917ZGD4</accession>
<dbReference type="PANTHER" id="PTHR34218:SF4">
    <property type="entry name" value="ACYL-HOMOSERINE LACTONE ACYLASE QUIP"/>
    <property type="match status" value="1"/>
</dbReference>
<organism evidence="3 4">
    <name type="scientific">Wenjunlia tyrosinilytica</name>
    <dbReference type="NCBI Taxonomy" id="1544741"/>
    <lineage>
        <taxon>Bacteria</taxon>
        <taxon>Bacillati</taxon>
        <taxon>Actinomycetota</taxon>
        <taxon>Actinomycetes</taxon>
        <taxon>Kitasatosporales</taxon>
        <taxon>Streptomycetaceae</taxon>
        <taxon>Wenjunlia</taxon>
    </lineage>
</organism>
<dbReference type="RefSeq" id="WP_189129886.1">
    <property type="nucleotide sequence ID" value="NZ_BMMS01000002.1"/>
</dbReference>
<dbReference type="EMBL" id="BMMS01000002">
    <property type="protein sequence ID" value="GGO81534.1"/>
    <property type="molecule type" value="Genomic_DNA"/>
</dbReference>
<gene>
    <name evidence="3" type="ORF">GCM10012280_05990</name>
</gene>
<dbReference type="SUPFAM" id="SSF56235">
    <property type="entry name" value="N-terminal nucleophile aminohydrolases (Ntn hydrolases)"/>
    <property type="match status" value="1"/>
</dbReference>
<evidence type="ECO:0000256" key="2">
    <source>
        <dbReference type="SAM" id="SignalP"/>
    </source>
</evidence>
<dbReference type="InterPro" id="IPR023343">
    <property type="entry name" value="Penicillin_amidase_dom1"/>
</dbReference>
<reference evidence="3" key="1">
    <citation type="journal article" date="2014" name="Int. J. Syst. Evol. Microbiol.">
        <title>Complete genome sequence of Corynebacterium casei LMG S-19264T (=DSM 44701T), isolated from a smear-ripened cheese.</title>
        <authorList>
            <consortium name="US DOE Joint Genome Institute (JGI-PGF)"/>
            <person name="Walter F."/>
            <person name="Albersmeier A."/>
            <person name="Kalinowski J."/>
            <person name="Ruckert C."/>
        </authorList>
    </citation>
    <scope>NUCLEOTIDE SEQUENCE</scope>
    <source>
        <strain evidence="3">CGMCC 4.7201</strain>
    </source>
</reference>
<dbReference type="InterPro" id="IPR002692">
    <property type="entry name" value="S45"/>
</dbReference>